<feature type="transmembrane region" description="Helical" evidence="1">
    <location>
        <begin position="71"/>
        <end position="103"/>
    </location>
</feature>
<reference evidence="2 3" key="1">
    <citation type="submission" date="2023-06" db="EMBL/GenBank/DDBJ databases">
        <title>Novel species in genus Planococcus.</title>
        <authorList>
            <person name="Ning S."/>
        </authorList>
    </citation>
    <scope>NUCLEOTIDE SEQUENCE [LARGE SCALE GENOMIC DNA]</scope>
    <source>
        <strain evidence="2 3">N028</strain>
    </source>
</reference>
<protein>
    <submittedName>
        <fullName evidence="2">DUF1189 family protein</fullName>
    </submittedName>
</protein>
<keyword evidence="3" id="KW-1185">Reference proteome</keyword>
<keyword evidence="1" id="KW-1133">Transmembrane helix</keyword>
<feature type="transmembrane region" description="Helical" evidence="1">
    <location>
        <begin position="31"/>
        <end position="51"/>
    </location>
</feature>
<dbReference type="InterPro" id="IPR009574">
    <property type="entry name" value="DUF1189"/>
</dbReference>
<organism evidence="2 3">
    <name type="scientific">Planococcus shixiaomingii</name>
    <dbReference type="NCBI Taxonomy" id="3058393"/>
    <lineage>
        <taxon>Bacteria</taxon>
        <taxon>Bacillati</taxon>
        <taxon>Bacillota</taxon>
        <taxon>Bacilli</taxon>
        <taxon>Bacillales</taxon>
        <taxon>Caryophanaceae</taxon>
        <taxon>Planococcus</taxon>
    </lineage>
</organism>
<feature type="transmembrane region" description="Helical" evidence="1">
    <location>
        <begin position="141"/>
        <end position="161"/>
    </location>
</feature>
<evidence type="ECO:0000256" key="1">
    <source>
        <dbReference type="SAM" id="Phobius"/>
    </source>
</evidence>
<proteinExistence type="predicted"/>
<comment type="caution">
    <text evidence="2">The sequence shown here is derived from an EMBL/GenBank/DDBJ whole genome shotgun (WGS) entry which is preliminary data.</text>
</comment>
<gene>
    <name evidence="2" type="ORF">QWY14_01610</name>
</gene>
<keyword evidence="1" id="KW-0472">Membrane</keyword>
<dbReference type="EMBL" id="JAUJWV010000001">
    <property type="protein sequence ID" value="MDN7240462.1"/>
    <property type="molecule type" value="Genomic_DNA"/>
</dbReference>
<name>A0ABT8MXU1_9BACL</name>
<dbReference type="Pfam" id="PF06691">
    <property type="entry name" value="DUF1189"/>
    <property type="match status" value="1"/>
</dbReference>
<dbReference type="Proteomes" id="UP001172055">
    <property type="component" value="Unassembled WGS sequence"/>
</dbReference>
<keyword evidence="1" id="KW-0812">Transmembrane</keyword>
<accession>A0ABT8MXU1</accession>
<evidence type="ECO:0000313" key="3">
    <source>
        <dbReference type="Proteomes" id="UP001172055"/>
    </source>
</evidence>
<evidence type="ECO:0000313" key="2">
    <source>
        <dbReference type="EMBL" id="MDN7240462.1"/>
    </source>
</evidence>
<sequence>MNLFQLFKASLLEPKKQAAVRILTIGKILRYVFAFVLFMTIISFIQLATGLDDVTNGVEGLLQYIEEIEWLLYPFALIFLFVTTTIYHFVKISLFAFVALALLNVKKRRGEYRHVWRTSALSVTFPTLISFAASFFTSNLWITAATSLLTIVYLYLAIGYYPKMPPAKKKNA</sequence>
<feature type="transmembrane region" description="Helical" evidence="1">
    <location>
        <begin position="115"/>
        <end position="135"/>
    </location>
</feature>